<feature type="domain" description="Na+-translocating membrane potential-generating system MpsC" evidence="1">
    <location>
        <begin position="18"/>
        <end position="113"/>
    </location>
</feature>
<name>A0A9X3MQB9_9ACTN</name>
<accession>A0A9X3MQB9</accession>
<keyword evidence="3" id="KW-1185">Reference proteome</keyword>
<sequence>MSTEEQQLTDAEIGASILMEISNAMVRVYKDQFGRGPEKARAHWAGPDGLVVYLERTLTPAERNLVKLGEHERVRNMRIFFQYATVRGFCEPIERITGRKVRSFLSGIDTEVDGLSIESFVLHPKGHIGPSRIELAEA</sequence>
<gene>
    <name evidence="2" type="ORF">OM076_06075</name>
</gene>
<organism evidence="2 3">
    <name type="scientific">Solirubrobacter ginsenosidimutans</name>
    <dbReference type="NCBI Taxonomy" id="490573"/>
    <lineage>
        <taxon>Bacteria</taxon>
        <taxon>Bacillati</taxon>
        <taxon>Actinomycetota</taxon>
        <taxon>Thermoleophilia</taxon>
        <taxon>Solirubrobacterales</taxon>
        <taxon>Solirubrobacteraceae</taxon>
        <taxon>Solirubrobacter</taxon>
    </lineage>
</organism>
<evidence type="ECO:0000313" key="3">
    <source>
        <dbReference type="Proteomes" id="UP001149140"/>
    </source>
</evidence>
<dbReference type="AlphaFoldDB" id="A0A9X3MQB9"/>
<dbReference type="InterPro" id="IPR018745">
    <property type="entry name" value="MpsC"/>
</dbReference>
<dbReference type="RefSeq" id="WP_270038587.1">
    <property type="nucleotide sequence ID" value="NZ_JAPDOD010000003.1"/>
</dbReference>
<reference evidence="2" key="1">
    <citation type="submission" date="2022-10" db="EMBL/GenBank/DDBJ databases">
        <title>The WGS of Solirubrobacter ginsenosidimutans DSM 21036.</title>
        <authorList>
            <person name="Jiang Z."/>
        </authorList>
    </citation>
    <scope>NUCLEOTIDE SEQUENCE</scope>
    <source>
        <strain evidence="2">DSM 21036</strain>
    </source>
</reference>
<proteinExistence type="predicted"/>
<evidence type="ECO:0000313" key="2">
    <source>
        <dbReference type="EMBL" id="MDA0159821.1"/>
    </source>
</evidence>
<dbReference type="Pfam" id="PF10057">
    <property type="entry name" value="MpsC"/>
    <property type="match status" value="1"/>
</dbReference>
<dbReference type="EMBL" id="JAPDOD010000003">
    <property type="protein sequence ID" value="MDA0159821.1"/>
    <property type="molecule type" value="Genomic_DNA"/>
</dbReference>
<comment type="caution">
    <text evidence="2">The sequence shown here is derived from an EMBL/GenBank/DDBJ whole genome shotgun (WGS) entry which is preliminary data.</text>
</comment>
<protein>
    <submittedName>
        <fullName evidence="2">DUF2294 domain-containing protein</fullName>
    </submittedName>
</protein>
<dbReference type="Proteomes" id="UP001149140">
    <property type="component" value="Unassembled WGS sequence"/>
</dbReference>
<evidence type="ECO:0000259" key="1">
    <source>
        <dbReference type="Pfam" id="PF10057"/>
    </source>
</evidence>